<gene>
    <name evidence="1" type="ORF">V5799_013521</name>
</gene>
<sequence>MIAATPSKVKNFVESLKASPENQCFLGPDKYSPQLRDIYLMLAPGYPGGADSETPPFYSTLFEEHLKRLDVLACGGSLVFVAVKTAVGMLASLVFKKSVKPHIIRGVRNQQPYETSSLNS</sequence>
<reference evidence="1 2" key="1">
    <citation type="journal article" date="2023" name="Arcadia Sci">
        <title>De novo assembly of a long-read Amblyomma americanum tick genome.</title>
        <authorList>
            <person name="Chou S."/>
            <person name="Poskanzer K.E."/>
            <person name="Rollins M."/>
            <person name="Thuy-Boun P.S."/>
        </authorList>
    </citation>
    <scope>NUCLEOTIDE SEQUENCE [LARGE SCALE GENOMIC DNA]</scope>
    <source>
        <strain evidence="1">F_SG_1</strain>
        <tissue evidence="1">Salivary glands</tissue>
    </source>
</reference>
<dbReference type="AlphaFoldDB" id="A0AAQ4E5N3"/>
<evidence type="ECO:0000313" key="1">
    <source>
        <dbReference type="EMBL" id="KAK8770014.1"/>
    </source>
</evidence>
<organism evidence="1 2">
    <name type="scientific">Amblyomma americanum</name>
    <name type="common">Lone star tick</name>
    <dbReference type="NCBI Taxonomy" id="6943"/>
    <lineage>
        <taxon>Eukaryota</taxon>
        <taxon>Metazoa</taxon>
        <taxon>Ecdysozoa</taxon>
        <taxon>Arthropoda</taxon>
        <taxon>Chelicerata</taxon>
        <taxon>Arachnida</taxon>
        <taxon>Acari</taxon>
        <taxon>Parasitiformes</taxon>
        <taxon>Ixodida</taxon>
        <taxon>Ixodoidea</taxon>
        <taxon>Ixodidae</taxon>
        <taxon>Amblyomminae</taxon>
        <taxon>Amblyomma</taxon>
    </lineage>
</organism>
<proteinExistence type="predicted"/>
<dbReference type="EMBL" id="JARKHS020021761">
    <property type="protein sequence ID" value="KAK8770014.1"/>
    <property type="molecule type" value="Genomic_DNA"/>
</dbReference>
<accession>A0AAQ4E5N3</accession>
<protein>
    <submittedName>
        <fullName evidence="1">Uncharacterized protein</fullName>
    </submittedName>
</protein>
<comment type="caution">
    <text evidence="1">The sequence shown here is derived from an EMBL/GenBank/DDBJ whole genome shotgun (WGS) entry which is preliminary data.</text>
</comment>
<name>A0AAQ4E5N3_AMBAM</name>
<evidence type="ECO:0000313" key="2">
    <source>
        <dbReference type="Proteomes" id="UP001321473"/>
    </source>
</evidence>
<keyword evidence="2" id="KW-1185">Reference proteome</keyword>
<dbReference type="Proteomes" id="UP001321473">
    <property type="component" value="Unassembled WGS sequence"/>
</dbReference>